<dbReference type="PIRSF" id="PIRSF036893">
    <property type="entry name" value="Lipocalin_ApoD"/>
    <property type="match status" value="1"/>
</dbReference>
<dbReference type="PANTHER" id="PTHR10612:SF34">
    <property type="entry name" value="APOLIPOPROTEIN D"/>
    <property type="match status" value="1"/>
</dbReference>
<dbReference type="PANTHER" id="PTHR10612">
    <property type="entry name" value="APOLIPOPROTEIN D"/>
    <property type="match status" value="1"/>
</dbReference>
<dbReference type="Gene3D" id="2.40.128.20">
    <property type="match status" value="1"/>
</dbReference>
<dbReference type="STRING" id="1391627.SAMN05216464_10856"/>
<dbReference type="InterPro" id="IPR000566">
    <property type="entry name" value="Lipocln_cytosolic_FA-bd_dom"/>
</dbReference>
<protein>
    <submittedName>
        <fullName evidence="4">Apolipoprotein D and lipocalin family protein</fullName>
    </submittedName>
</protein>
<dbReference type="AlphaFoldDB" id="A0A1G7EK91"/>
<feature type="domain" description="Lipocalin/cytosolic fatty-acid binding" evidence="3">
    <location>
        <begin position="41"/>
        <end position="176"/>
    </location>
</feature>
<dbReference type="SUPFAM" id="SSF50814">
    <property type="entry name" value="Lipocalins"/>
    <property type="match status" value="1"/>
</dbReference>
<organism evidence="4 5">
    <name type="scientific">Mucilaginibacter pineti</name>
    <dbReference type="NCBI Taxonomy" id="1391627"/>
    <lineage>
        <taxon>Bacteria</taxon>
        <taxon>Pseudomonadati</taxon>
        <taxon>Bacteroidota</taxon>
        <taxon>Sphingobacteriia</taxon>
        <taxon>Sphingobacteriales</taxon>
        <taxon>Sphingobacteriaceae</taxon>
        <taxon>Mucilaginibacter</taxon>
    </lineage>
</organism>
<dbReference type="Proteomes" id="UP000199072">
    <property type="component" value="Unassembled WGS sequence"/>
</dbReference>
<evidence type="ECO:0000256" key="1">
    <source>
        <dbReference type="ARBA" id="ARBA00006889"/>
    </source>
</evidence>
<dbReference type="GO" id="GO:0006950">
    <property type="term" value="P:response to stress"/>
    <property type="evidence" value="ECO:0007669"/>
    <property type="project" value="UniProtKB-ARBA"/>
</dbReference>
<sequence length="178" mass="20300">MKKGKAWIGVAAAAGTAGIAYALWPKKKVPASAIVDPFNKEMYLGKWNEVARLPNLIEKDLRDLTEEYTQNEDGTIQVVTRAFNPIKNKPVEATGTIKFRGAETRGQLEVAYYLPIYLDYNVLDIDDNYQYALVSGNSMNYLWLLSRESSMPEEMKQRFLQKATALGFDISRLEWMDY</sequence>
<dbReference type="InterPro" id="IPR022271">
    <property type="entry name" value="Lipocalin_ApoD"/>
</dbReference>
<dbReference type="InterPro" id="IPR047202">
    <property type="entry name" value="Lipocalin_Blc-like_dom"/>
</dbReference>
<proteinExistence type="inferred from homology"/>
<accession>A0A1G7EK91</accession>
<keyword evidence="4" id="KW-0449">Lipoprotein</keyword>
<dbReference type="CDD" id="cd19438">
    <property type="entry name" value="lipocalin_Blc-like"/>
    <property type="match status" value="1"/>
</dbReference>
<name>A0A1G7EK91_9SPHI</name>
<dbReference type="InterPro" id="IPR012674">
    <property type="entry name" value="Calycin"/>
</dbReference>
<dbReference type="PRINTS" id="PR01171">
    <property type="entry name" value="BCTLIPOCALIN"/>
</dbReference>
<evidence type="ECO:0000313" key="4">
    <source>
        <dbReference type="EMBL" id="SDE63825.1"/>
    </source>
</evidence>
<dbReference type="InterPro" id="IPR002446">
    <property type="entry name" value="Lipocalin_bac"/>
</dbReference>
<evidence type="ECO:0000313" key="5">
    <source>
        <dbReference type="Proteomes" id="UP000199072"/>
    </source>
</evidence>
<reference evidence="4 5" key="1">
    <citation type="submission" date="2016-10" db="EMBL/GenBank/DDBJ databases">
        <authorList>
            <person name="de Groot N.N."/>
        </authorList>
    </citation>
    <scope>NUCLEOTIDE SEQUENCE [LARGE SCALE GENOMIC DNA]</scope>
    <source>
        <strain evidence="4 5">47C3B</strain>
    </source>
</reference>
<evidence type="ECO:0000256" key="2">
    <source>
        <dbReference type="PIRNR" id="PIRNR036893"/>
    </source>
</evidence>
<dbReference type="OrthoDB" id="594739at2"/>
<dbReference type="Pfam" id="PF08212">
    <property type="entry name" value="Lipocalin_2"/>
    <property type="match status" value="1"/>
</dbReference>
<gene>
    <name evidence="4" type="ORF">SAMN05216464_10856</name>
</gene>
<dbReference type="EMBL" id="FNAI01000008">
    <property type="protein sequence ID" value="SDE63825.1"/>
    <property type="molecule type" value="Genomic_DNA"/>
</dbReference>
<keyword evidence="5" id="KW-1185">Reference proteome</keyword>
<dbReference type="RefSeq" id="WP_091150864.1">
    <property type="nucleotide sequence ID" value="NZ_FNAI01000008.1"/>
</dbReference>
<comment type="similarity">
    <text evidence="1 2">Belongs to the calycin superfamily. Lipocalin family.</text>
</comment>
<evidence type="ECO:0000259" key="3">
    <source>
        <dbReference type="Pfam" id="PF08212"/>
    </source>
</evidence>